<dbReference type="AlphaFoldDB" id="A0A4Y8VGQ8"/>
<feature type="region of interest" description="Disordered" evidence="1">
    <location>
        <begin position="188"/>
        <end position="207"/>
    </location>
</feature>
<dbReference type="EMBL" id="SPDQ01000019">
    <property type="protein sequence ID" value="TFH79014.1"/>
    <property type="molecule type" value="Genomic_DNA"/>
</dbReference>
<comment type="caution">
    <text evidence="3">The sequence shown here is derived from an EMBL/GenBank/DDBJ whole genome shotgun (WGS) entry which is preliminary data.</text>
</comment>
<proteinExistence type="predicted"/>
<feature type="compositionally biased region" description="Polar residues" evidence="1">
    <location>
        <begin position="419"/>
        <end position="439"/>
    </location>
</feature>
<evidence type="ECO:0000256" key="1">
    <source>
        <dbReference type="SAM" id="MobiDB-lite"/>
    </source>
</evidence>
<evidence type="ECO:0000313" key="3">
    <source>
        <dbReference type="EMBL" id="TFH79014.1"/>
    </source>
</evidence>
<evidence type="ECO:0000259" key="2">
    <source>
        <dbReference type="Pfam" id="PF18476"/>
    </source>
</evidence>
<evidence type="ECO:0000313" key="4">
    <source>
        <dbReference type="Proteomes" id="UP000297555"/>
    </source>
</evidence>
<feature type="compositionally biased region" description="Basic and acidic residues" evidence="1">
    <location>
        <begin position="403"/>
        <end position="417"/>
    </location>
</feature>
<dbReference type="OrthoDB" id="9182727at2"/>
<sequence length="464" mass="53328">MKTIFESFLVPSTDSLKSAWSSSNTIFVFDTNVFLNLYGYEDQTRIDFFNTALKLKEKIWIPHHVGLEYHRNRLKVIKNEKKVFRDINAFLDKINTSINSELNKLGLSKKFPEINNHLQELAADIKLHIDTTKNKISPWDIKQADVRSNDNILESLDELTHDRIGSPPENQEWLDNLYEEGKVRYAEKTPPGFEDRTKGDSEKEAPTFTHGQLKYERAFGDLIIWKQLLSKAASVEVKRVIFITDDAKKDWWSIIDSAGEKIIGPHESLKSEICRMSNIELFHMYSTSDFLRDGKLFLNAEILDSSISDAYEKSEHTIEEEDDNDQDSPSSDYTDELRDKILQMIRKTARSYEVNSNQKSSVNSAFPTAKINTHNNSYSSYQKRFLQHKLSRNVPESESTSEEAVKQKDAQQFDDLRAPSSNRSASQSDLNQHNSNKPMNTMLPPSLDVTDDELDSDEPKTPLS</sequence>
<protein>
    <recommendedName>
        <fullName evidence="2">PIN like domain-containing protein</fullName>
    </recommendedName>
</protein>
<accession>A0A4Y8VGQ8</accession>
<gene>
    <name evidence="3" type="ORF">E4J90_18695</name>
</gene>
<feature type="compositionally biased region" description="Polar residues" evidence="1">
    <location>
        <begin position="353"/>
        <end position="374"/>
    </location>
</feature>
<feature type="region of interest" description="Disordered" evidence="1">
    <location>
        <begin position="390"/>
        <end position="464"/>
    </location>
</feature>
<organism evidence="3 4">
    <name type="scientific">Pseudomonas kribbensis</name>
    <dbReference type="NCBI Taxonomy" id="1628086"/>
    <lineage>
        <taxon>Bacteria</taxon>
        <taxon>Pseudomonadati</taxon>
        <taxon>Pseudomonadota</taxon>
        <taxon>Gammaproteobacteria</taxon>
        <taxon>Pseudomonadales</taxon>
        <taxon>Pseudomonadaceae</taxon>
        <taxon>Pseudomonas</taxon>
    </lineage>
</organism>
<reference evidence="3 4" key="1">
    <citation type="submission" date="2019-03" db="EMBL/GenBank/DDBJ databases">
        <title>Draft genome sequence of humic substances-degrading Pseudomonas kribbensis CHA-19 from forest soil.</title>
        <authorList>
            <person name="Kim D."/>
        </authorList>
    </citation>
    <scope>NUCLEOTIDE SEQUENCE [LARGE SCALE GENOMIC DNA]</scope>
    <source>
        <strain evidence="3 4">CHA-19</strain>
    </source>
</reference>
<dbReference type="RefSeq" id="WP_134827523.1">
    <property type="nucleotide sequence ID" value="NZ_SPDQ01000019.1"/>
</dbReference>
<feature type="domain" description="PIN like" evidence="2">
    <location>
        <begin position="26"/>
        <end position="258"/>
    </location>
</feature>
<feature type="region of interest" description="Disordered" evidence="1">
    <location>
        <begin position="350"/>
        <end position="374"/>
    </location>
</feature>
<feature type="region of interest" description="Disordered" evidence="1">
    <location>
        <begin position="314"/>
        <end position="333"/>
    </location>
</feature>
<dbReference type="InterPro" id="IPR041578">
    <property type="entry name" value="PIN_8"/>
</dbReference>
<name>A0A4Y8VGQ8_9PSED</name>
<dbReference type="Pfam" id="PF18476">
    <property type="entry name" value="PIN_8"/>
    <property type="match status" value="1"/>
</dbReference>
<dbReference type="Proteomes" id="UP000297555">
    <property type="component" value="Unassembled WGS sequence"/>
</dbReference>
<feature type="compositionally biased region" description="Basic and acidic residues" evidence="1">
    <location>
        <begin position="188"/>
        <end position="205"/>
    </location>
</feature>